<feature type="transmembrane region" description="Helical" evidence="9">
    <location>
        <begin position="83"/>
        <end position="102"/>
    </location>
</feature>
<dbReference type="NCBIfam" id="TIGR00835">
    <property type="entry name" value="agcS"/>
    <property type="match status" value="1"/>
</dbReference>
<feature type="transmembrane region" description="Helical" evidence="9">
    <location>
        <begin position="248"/>
        <end position="271"/>
    </location>
</feature>
<evidence type="ECO:0000256" key="1">
    <source>
        <dbReference type="ARBA" id="ARBA00004651"/>
    </source>
</evidence>
<feature type="transmembrane region" description="Helical" evidence="9">
    <location>
        <begin position="188"/>
        <end position="209"/>
    </location>
</feature>
<evidence type="ECO:0000256" key="7">
    <source>
        <dbReference type="ARBA" id="ARBA00022989"/>
    </source>
</evidence>
<evidence type="ECO:0000256" key="5">
    <source>
        <dbReference type="ARBA" id="ARBA00022692"/>
    </source>
</evidence>
<organism evidence="10 11">
    <name type="scientific">Rhodococcus rhodnii LMG 5362</name>
    <dbReference type="NCBI Taxonomy" id="1273125"/>
    <lineage>
        <taxon>Bacteria</taxon>
        <taxon>Bacillati</taxon>
        <taxon>Actinomycetota</taxon>
        <taxon>Actinomycetes</taxon>
        <taxon>Mycobacteriales</taxon>
        <taxon>Nocardiaceae</taxon>
        <taxon>Rhodococcus</taxon>
    </lineage>
</organism>
<proteinExistence type="inferred from homology"/>
<dbReference type="FunFam" id="1.20.1740.10:FF:000004">
    <property type="entry name" value="Sodium:alanine symporter family protein"/>
    <property type="match status" value="1"/>
</dbReference>
<dbReference type="Proteomes" id="UP000013525">
    <property type="component" value="Unassembled WGS sequence"/>
</dbReference>
<name>R7WIF8_9NOCA</name>
<protein>
    <submittedName>
        <fullName evidence="10">Na</fullName>
    </submittedName>
</protein>
<comment type="similarity">
    <text evidence="2 9">Belongs to the alanine or glycine:cation symporter (AGCS) (TC 2.A.25) family.</text>
</comment>
<feature type="transmembrane region" description="Helical" evidence="9">
    <location>
        <begin position="108"/>
        <end position="131"/>
    </location>
</feature>
<keyword evidence="11" id="KW-1185">Reference proteome</keyword>
<feature type="transmembrane region" description="Helical" evidence="9">
    <location>
        <begin position="27"/>
        <end position="46"/>
    </location>
</feature>
<dbReference type="PRINTS" id="PR00175">
    <property type="entry name" value="NAALASMPORT"/>
</dbReference>
<dbReference type="PANTHER" id="PTHR30330">
    <property type="entry name" value="AGSS FAMILY TRANSPORTER, SODIUM-ALANINE"/>
    <property type="match status" value="1"/>
</dbReference>
<dbReference type="eggNOG" id="COG1115">
    <property type="taxonomic scope" value="Bacteria"/>
</dbReference>
<keyword evidence="8 9" id="KW-0472">Membrane</keyword>
<dbReference type="InterPro" id="IPR001463">
    <property type="entry name" value="Na/Ala_symport"/>
</dbReference>
<sequence length="514" mass="54942">MGTLHFFLSRSRTGADVTDLLDKINSWIWSPPLIYLCLIAGLYFTIRTRLVQIRRIPDMVKLLFAGEKSPSGVSSFQALAMSLAGRVGTGNIAGVATAIAFGGPGAVFWMWLVAFLGASTSFVESTLGQIFKEKDGKGEYRGGPAYYIEKCMKQKWYALLFAGVTVLATGLLMPGIQSNSIAIAMDNAWGLPTWVAAIAIVIALSFIVVGGLKRIATFAGVVVPFMAAAYILLALVVVFVNASEIPEIFRLIFSSAFGLEAGFGAVVGLAVEWGVKRGIYSNEAGQGTGPHAAAAAEVSHPAKQGLVQAFSIYIDTLFVCTATAFLILSTGMYTVWSGGSQDGEVLYDGHRGAAVEAGPAFAQNAFDTVWSGAGASFIAVSLAFFAFTTIVAYYYMAETNINYMLRGVRNKSVLPVATRLLQLAFLVVTAWGAVSTATAAWTAGDIGVGLMAWLNIIAILIIQKPALKALNDYERQRKSGLDPQFDPVALGIEGAVFWEKRLEERRAGEADPVR</sequence>
<feature type="transmembrane region" description="Helical" evidence="9">
    <location>
        <begin position="221"/>
        <end position="242"/>
    </location>
</feature>
<accession>R7WIF8</accession>
<keyword evidence="5 9" id="KW-0812">Transmembrane</keyword>
<feature type="transmembrane region" description="Helical" evidence="9">
    <location>
        <begin position="373"/>
        <end position="395"/>
    </location>
</feature>
<evidence type="ECO:0000256" key="9">
    <source>
        <dbReference type="RuleBase" id="RU363064"/>
    </source>
</evidence>
<feature type="transmembrane region" description="Helical" evidence="9">
    <location>
        <begin position="416"/>
        <end position="434"/>
    </location>
</feature>
<evidence type="ECO:0000256" key="2">
    <source>
        <dbReference type="ARBA" id="ARBA00009261"/>
    </source>
</evidence>
<evidence type="ECO:0000256" key="8">
    <source>
        <dbReference type="ARBA" id="ARBA00023136"/>
    </source>
</evidence>
<dbReference type="PANTHER" id="PTHR30330:SF7">
    <property type="entry name" value="SODIUM_PROTON-DEPENDENT ALANINE CARRIER PROTEIN YRBD-RELATED"/>
    <property type="match status" value="1"/>
</dbReference>
<comment type="subcellular location">
    <subcellularLocation>
        <location evidence="1 9">Cell membrane</location>
        <topology evidence="1 9">Multi-pass membrane protein</topology>
    </subcellularLocation>
</comment>
<feature type="transmembrane region" description="Helical" evidence="9">
    <location>
        <begin position="440"/>
        <end position="462"/>
    </location>
</feature>
<dbReference type="GO" id="GO:0005283">
    <property type="term" value="F:amino acid:sodium symporter activity"/>
    <property type="evidence" value="ECO:0007669"/>
    <property type="project" value="InterPro"/>
</dbReference>
<dbReference type="Gene3D" id="1.20.1740.10">
    <property type="entry name" value="Amino acid/polyamine transporter I"/>
    <property type="match status" value="1"/>
</dbReference>
<dbReference type="AlphaFoldDB" id="R7WIF8"/>
<comment type="caution">
    <text evidence="10">The sequence shown here is derived from an EMBL/GenBank/DDBJ whole genome shotgun (WGS) entry which is preliminary data.</text>
</comment>
<gene>
    <name evidence="10" type="ORF">Rrhod_3696</name>
</gene>
<keyword evidence="3 9" id="KW-0813">Transport</keyword>
<feature type="transmembrane region" description="Helical" evidence="9">
    <location>
        <begin position="156"/>
        <end position="176"/>
    </location>
</feature>
<keyword evidence="4 9" id="KW-1003">Cell membrane</keyword>
<dbReference type="Pfam" id="PF01235">
    <property type="entry name" value="Na_Ala_symp"/>
    <property type="match status" value="1"/>
</dbReference>
<dbReference type="GO" id="GO:0005886">
    <property type="term" value="C:plasma membrane"/>
    <property type="evidence" value="ECO:0007669"/>
    <property type="project" value="UniProtKB-SubCell"/>
</dbReference>
<keyword evidence="7 9" id="KW-1133">Transmembrane helix</keyword>
<dbReference type="EMBL" id="APMY01000110">
    <property type="protein sequence ID" value="EOM74976.1"/>
    <property type="molecule type" value="Genomic_DNA"/>
</dbReference>
<evidence type="ECO:0000313" key="10">
    <source>
        <dbReference type="EMBL" id="EOM74976.1"/>
    </source>
</evidence>
<evidence type="ECO:0000256" key="6">
    <source>
        <dbReference type="ARBA" id="ARBA00022847"/>
    </source>
</evidence>
<evidence type="ECO:0000256" key="4">
    <source>
        <dbReference type="ARBA" id="ARBA00022475"/>
    </source>
</evidence>
<keyword evidence="6 9" id="KW-0769">Symport</keyword>
<evidence type="ECO:0000256" key="3">
    <source>
        <dbReference type="ARBA" id="ARBA00022448"/>
    </source>
</evidence>
<evidence type="ECO:0000313" key="11">
    <source>
        <dbReference type="Proteomes" id="UP000013525"/>
    </source>
</evidence>
<reference evidence="10 11" key="1">
    <citation type="journal article" date="2013" name="Genome Announc.">
        <title>Draft Genome Sequence of Rhodococcus rhodnii Strain LMG5362, a Symbiont of Rhodnius prolixus (Hemiptera, Reduviidae, Triatominae), the Principle Vector of Trypanosoma cruzi.</title>
        <authorList>
            <person name="Pachebat J.A."/>
            <person name="van Keulen G."/>
            <person name="Whitten M.M."/>
            <person name="Girdwood S."/>
            <person name="Del Sol R."/>
            <person name="Dyson P.J."/>
            <person name="Facey P.D."/>
        </authorList>
    </citation>
    <scope>NUCLEOTIDE SEQUENCE [LARGE SCALE GENOMIC DNA]</scope>
    <source>
        <strain evidence="10 11">LMG 5362</strain>
    </source>
</reference>
<feature type="transmembrane region" description="Helical" evidence="9">
    <location>
        <begin position="312"/>
        <end position="336"/>
    </location>
</feature>
<dbReference type="PROSITE" id="PS00873">
    <property type="entry name" value="NA_ALANINE_SYMP"/>
    <property type="match status" value="1"/>
</dbReference>
<dbReference type="PATRIC" id="fig|1273125.3.peg.3520"/>